<dbReference type="SUPFAM" id="SSF53383">
    <property type="entry name" value="PLP-dependent transferases"/>
    <property type="match status" value="1"/>
</dbReference>
<dbReference type="GO" id="GO:0006520">
    <property type="term" value="P:amino acid metabolic process"/>
    <property type="evidence" value="ECO:0007669"/>
    <property type="project" value="InterPro"/>
</dbReference>
<evidence type="ECO:0000256" key="1">
    <source>
        <dbReference type="ARBA" id="ARBA00001933"/>
    </source>
</evidence>
<dbReference type="AlphaFoldDB" id="A0AAU8LZS2"/>
<sequence>MSQEIITLADRVLQVPPSPTLAINAKAKALKAAGEDILNFSVGEPDFDTPKHVCEAGKKAIDDGHTRYTAVPGIPELREAICMRFKEDHGWDYTPDEIQVCCGGKHGLYNIFQAMLNPGDEVLIPAPYWVSYPPMVQLAGGVPVIVPLDESMDFDLNPETLASKVTDKTRAIFLNSPSNPTGSVFSTTALKAVAEMALKNGWLIITDDIYETVTYMDGKLPHILDVEPALQAQTVVLNGVSKSFAMTGWRIGYSAGPLHLIKAMNKVQSQSTSNPAAPSQYAALAALTGPQDFPGVMKKAFLPRRDFFVSDLESIEGVTCVNPSGAFYVFPNFSAYYGKSFNGVQLNNSTDMAAYFLDEAKVASVPGIAFGSDDFVRFSFATSMEVIKEGMERIKKALTALEG</sequence>
<dbReference type="EMBL" id="CP159373">
    <property type="protein sequence ID" value="XCN75086.1"/>
    <property type="molecule type" value="Genomic_DNA"/>
</dbReference>
<dbReference type="InterPro" id="IPR004839">
    <property type="entry name" value="Aminotransferase_I/II_large"/>
</dbReference>
<dbReference type="InterPro" id="IPR015422">
    <property type="entry name" value="PyrdxlP-dep_Trfase_small"/>
</dbReference>
<dbReference type="EC" id="2.6.1.-" evidence="6"/>
<evidence type="ECO:0000313" key="8">
    <source>
        <dbReference type="EMBL" id="XCN75086.1"/>
    </source>
</evidence>
<keyword evidence="5" id="KW-0663">Pyridoxal phosphate</keyword>
<proteinExistence type="inferred from homology"/>
<gene>
    <name evidence="8" type="ORF">Q3M24_10250</name>
</gene>
<name>A0AAU8LZS2_9BACT</name>
<keyword evidence="4 6" id="KW-0808">Transferase</keyword>
<reference evidence="8" key="2">
    <citation type="submission" date="2024-06" db="EMBL/GenBank/DDBJ databases">
        <authorList>
            <person name="Plum-Jensen L.E."/>
            <person name="Schramm A."/>
            <person name="Marshall I.P.G."/>
        </authorList>
    </citation>
    <scope>NUCLEOTIDE SEQUENCE</scope>
    <source>
        <strain evidence="8">Rat1</strain>
    </source>
</reference>
<dbReference type="InterPro" id="IPR015424">
    <property type="entry name" value="PyrdxlP-dep_Trfase"/>
</dbReference>
<dbReference type="Gene3D" id="3.90.1150.10">
    <property type="entry name" value="Aspartate Aminotransferase, domain 1"/>
    <property type="match status" value="1"/>
</dbReference>
<dbReference type="FunFam" id="3.40.640.10:FF:000033">
    <property type="entry name" value="Aspartate aminotransferase"/>
    <property type="match status" value="1"/>
</dbReference>
<accession>A0AAU8LZS2</accession>
<comment type="cofactor">
    <cofactor evidence="1 6">
        <name>pyridoxal 5'-phosphate</name>
        <dbReference type="ChEBI" id="CHEBI:597326"/>
    </cofactor>
</comment>
<evidence type="ECO:0000256" key="5">
    <source>
        <dbReference type="ARBA" id="ARBA00022898"/>
    </source>
</evidence>
<dbReference type="Pfam" id="PF00155">
    <property type="entry name" value="Aminotran_1_2"/>
    <property type="match status" value="1"/>
</dbReference>
<evidence type="ECO:0000256" key="2">
    <source>
        <dbReference type="ARBA" id="ARBA00007441"/>
    </source>
</evidence>
<protein>
    <recommendedName>
        <fullName evidence="6">Aminotransferase</fullName>
        <ecNumber evidence="6">2.6.1.-</ecNumber>
    </recommendedName>
</protein>
<dbReference type="KEGG" id="eaj:Q3M24_10250"/>
<dbReference type="InterPro" id="IPR015421">
    <property type="entry name" value="PyrdxlP-dep_Trfase_major"/>
</dbReference>
<dbReference type="PANTHER" id="PTHR46383">
    <property type="entry name" value="ASPARTATE AMINOTRANSFERASE"/>
    <property type="match status" value="1"/>
</dbReference>
<evidence type="ECO:0000256" key="3">
    <source>
        <dbReference type="ARBA" id="ARBA00022576"/>
    </source>
</evidence>
<evidence type="ECO:0000256" key="6">
    <source>
        <dbReference type="RuleBase" id="RU000481"/>
    </source>
</evidence>
<feature type="domain" description="Aminotransferase class I/classII large" evidence="7">
    <location>
        <begin position="36"/>
        <end position="394"/>
    </location>
</feature>
<dbReference type="GO" id="GO:0008483">
    <property type="term" value="F:transaminase activity"/>
    <property type="evidence" value="ECO:0007669"/>
    <property type="project" value="UniProtKB-KW"/>
</dbReference>
<dbReference type="PROSITE" id="PS00105">
    <property type="entry name" value="AA_TRANSFER_CLASS_1"/>
    <property type="match status" value="1"/>
</dbReference>
<dbReference type="CDD" id="cd00609">
    <property type="entry name" value="AAT_like"/>
    <property type="match status" value="1"/>
</dbReference>
<dbReference type="PANTHER" id="PTHR46383:SF1">
    <property type="entry name" value="ASPARTATE AMINOTRANSFERASE"/>
    <property type="match status" value="1"/>
</dbReference>
<dbReference type="InterPro" id="IPR004838">
    <property type="entry name" value="NHTrfase_class1_PyrdxlP-BS"/>
</dbReference>
<organism evidence="8">
    <name type="scientific">Candidatus Electrothrix aestuarii</name>
    <dbReference type="NCBI Taxonomy" id="3062594"/>
    <lineage>
        <taxon>Bacteria</taxon>
        <taxon>Pseudomonadati</taxon>
        <taxon>Thermodesulfobacteriota</taxon>
        <taxon>Desulfobulbia</taxon>
        <taxon>Desulfobulbales</taxon>
        <taxon>Desulfobulbaceae</taxon>
        <taxon>Candidatus Electrothrix</taxon>
    </lineage>
</organism>
<dbReference type="InterPro" id="IPR050596">
    <property type="entry name" value="AspAT/PAT-like"/>
</dbReference>
<keyword evidence="3 6" id="KW-0032">Aminotransferase</keyword>
<dbReference type="GO" id="GO:0030170">
    <property type="term" value="F:pyridoxal phosphate binding"/>
    <property type="evidence" value="ECO:0007669"/>
    <property type="project" value="InterPro"/>
</dbReference>
<reference evidence="8" key="1">
    <citation type="journal article" date="2024" name="Syst. Appl. Microbiol.">
        <title>First single-strain enrichments of Electrothrix cable bacteria, description of E. aestuarii sp. nov. and E. rattekaaiensis sp. nov., and proposal of a cable bacteria taxonomy following the rules of the SeqCode.</title>
        <authorList>
            <person name="Plum-Jensen L.E."/>
            <person name="Schramm A."/>
            <person name="Marshall I.P.G."/>
        </authorList>
    </citation>
    <scope>NUCLEOTIDE SEQUENCE</scope>
    <source>
        <strain evidence="8">Rat1</strain>
    </source>
</reference>
<comment type="similarity">
    <text evidence="2 6">Belongs to the class-I pyridoxal-phosphate-dependent aminotransferase family.</text>
</comment>
<evidence type="ECO:0000259" key="7">
    <source>
        <dbReference type="Pfam" id="PF00155"/>
    </source>
</evidence>
<dbReference type="Gene3D" id="3.40.640.10">
    <property type="entry name" value="Type I PLP-dependent aspartate aminotransferase-like (Major domain)"/>
    <property type="match status" value="1"/>
</dbReference>
<evidence type="ECO:0000256" key="4">
    <source>
        <dbReference type="ARBA" id="ARBA00022679"/>
    </source>
</evidence>